<dbReference type="FunFam" id="1.10.418.10:FF:000077">
    <property type="entry name" value="Related to alpha-actinin"/>
    <property type="match status" value="1"/>
</dbReference>
<dbReference type="PROSITE" id="PS50021">
    <property type="entry name" value="CH"/>
    <property type="match status" value="2"/>
</dbReference>
<evidence type="ECO:0000259" key="7">
    <source>
        <dbReference type="PROSITE" id="PS50222"/>
    </source>
</evidence>
<dbReference type="PROSITE" id="PS00020">
    <property type="entry name" value="ACTININ_2"/>
    <property type="match status" value="1"/>
</dbReference>
<reference evidence="8 9" key="1">
    <citation type="journal article" date="2018" name="Mol. Biol. Evol.">
        <title>Broad Genomic Sampling Reveals a Smut Pathogenic Ancestry of the Fungal Clade Ustilaginomycotina.</title>
        <authorList>
            <person name="Kijpornyongpan T."/>
            <person name="Mondo S.J."/>
            <person name="Barry K."/>
            <person name="Sandor L."/>
            <person name="Lee J."/>
            <person name="Lipzen A."/>
            <person name="Pangilinan J."/>
            <person name="LaButti K."/>
            <person name="Hainaut M."/>
            <person name="Henrissat B."/>
            <person name="Grigoriev I.V."/>
            <person name="Spatafora J.W."/>
            <person name="Aime M.C."/>
        </authorList>
    </citation>
    <scope>NUCLEOTIDE SEQUENCE [LARGE SCALE GENOMIC DNA]</scope>
    <source>
        <strain evidence="8 9">MCA 5214</strain>
    </source>
</reference>
<dbReference type="InterPro" id="IPR001715">
    <property type="entry name" value="CH_dom"/>
</dbReference>
<dbReference type="InterPro" id="IPR011992">
    <property type="entry name" value="EF-hand-dom_pair"/>
</dbReference>
<dbReference type="InterPro" id="IPR018247">
    <property type="entry name" value="EF_Hand_1_Ca_BS"/>
</dbReference>
<dbReference type="InterPro" id="IPR001589">
    <property type="entry name" value="Actinin_actin-bd_CS"/>
</dbReference>
<evidence type="ECO:0008006" key="10">
    <source>
        <dbReference type="Google" id="ProtNLM"/>
    </source>
</evidence>
<evidence type="ECO:0000313" key="8">
    <source>
        <dbReference type="EMBL" id="PWN28651.1"/>
    </source>
</evidence>
<dbReference type="SMART" id="SM01184">
    <property type="entry name" value="efhand_Ca_insen"/>
    <property type="match status" value="1"/>
</dbReference>
<dbReference type="SMART" id="SM00033">
    <property type="entry name" value="CH"/>
    <property type="match status" value="2"/>
</dbReference>
<feature type="region of interest" description="Disordered" evidence="5">
    <location>
        <begin position="615"/>
        <end position="634"/>
    </location>
</feature>
<feature type="domain" description="EF-hand" evidence="7">
    <location>
        <begin position="500"/>
        <end position="535"/>
    </location>
</feature>
<dbReference type="PROSITE" id="PS50222">
    <property type="entry name" value="EF_HAND_2"/>
    <property type="match status" value="1"/>
</dbReference>
<protein>
    <recommendedName>
        <fullName evidence="10">Actinin-like protein</fullName>
    </recommendedName>
</protein>
<evidence type="ECO:0000256" key="5">
    <source>
        <dbReference type="SAM" id="MobiDB-lite"/>
    </source>
</evidence>
<dbReference type="PROSITE" id="PS00018">
    <property type="entry name" value="EF_HAND_1"/>
    <property type="match status" value="1"/>
</dbReference>
<feature type="domain" description="Calponin-homology (CH)" evidence="6">
    <location>
        <begin position="139"/>
        <end position="246"/>
    </location>
</feature>
<accession>A0A316UWF1</accession>
<feature type="domain" description="Calponin-homology (CH)" evidence="6">
    <location>
        <begin position="22"/>
        <end position="130"/>
    </location>
</feature>
<keyword evidence="2" id="KW-0677">Repeat</keyword>
<dbReference type="CDD" id="cd21216">
    <property type="entry name" value="CH_ACTN_rpt2"/>
    <property type="match status" value="1"/>
</dbReference>
<keyword evidence="3" id="KW-0106">Calcium</keyword>
<keyword evidence="4" id="KW-0009">Actin-binding</keyword>
<evidence type="ECO:0000256" key="1">
    <source>
        <dbReference type="ARBA" id="ARBA00010255"/>
    </source>
</evidence>
<dbReference type="PROSITE" id="PS00019">
    <property type="entry name" value="ACTININ_1"/>
    <property type="match status" value="1"/>
</dbReference>
<dbReference type="InterPro" id="IPR036872">
    <property type="entry name" value="CH_dom_sf"/>
</dbReference>
<gene>
    <name evidence="8" type="ORF">BDZ90DRAFT_231622</name>
</gene>
<comment type="similarity">
    <text evidence="1">Belongs to the alpha-actinin family.</text>
</comment>
<dbReference type="RefSeq" id="XP_025363263.1">
    <property type="nucleotide sequence ID" value="XM_025505934.1"/>
</dbReference>
<dbReference type="SUPFAM" id="SSF46966">
    <property type="entry name" value="Spectrin repeat"/>
    <property type="match status" value="2"/>
</dbReference>
<dbReference type="EMBL" id="KZ819665">
    <property type="protein sequence ID" value="PWN28651.1"/>
    <property type="molecule type" value="Genomic_DNA"/>
</dbReference>
<dbReference type="CDD" id="cd21215">
    <property type="entry name" value="CH_SpAIN1-like_rpt1"/>
    <property type="match status" value="1"/>
</dbReference>
<dbReference type="InterPro" id="IPR002048">
    <property type="entry name" value="EF_hand_dom"/>
</dbReference>
<dbReference type="GO" id="GO:0005509">
    <property type="term" value="F:calcium ion binding"/>
    <property type="evidence" value="ECO:0007669"/>
    <property type="project" value="InterPro"/>
</dbReference>
<dbReference type="Pfam" id="PF08726">
    <property type="entry name" value="EFhand_Ca_insen"/>
    <property type="match status" value="1"/>
</dbReference>
<dbReference type="GeneID" id="37027757"/>
<evidence type="ECO:0000256" key="4">
    <source>
        <dbReference type="ARBA" id="ARBA00023203"/>
    </source>
</evidence>
<sequence>MAFKRSSTLLFGLPDQDREWESVQAKTFTKWLNTKLSSAASTTPPLTDLSRDLSNGVKLIQLMECMGETSLGRYYQNPKMRVQMAENVNKALDFIRGRGVVLTNVGAEDIIDGNLKLILGMIWTLILRFTIADISEEGVNAKEGLLLWCQRKTTPYQPEVEIDNFSYSWKSGLAFCALIHRHRPDLLDYHSLPKDDAHACTSLAFRVAQEHLGIPQLLDVEDLCDAKKPDERSVMTYVAQYFHAFSSMEQAEVVSRRVATFAEVMQSAWVMKNEYERRAEALVLAIHQLLDEWSTSIPQGSYASARSLLSGFNTYKSGQKRSWVQERTDLTALLGNIQTKLKTYNLRDWRPRAGLRQRDLDAEWAALAAEEVKRSRMINQSIREAKEALRVQFAEAANEFEEELRGVSAGIAKLKGDLEKQRSTVSTLLTRVHSVAPRVSHLAALDALCVEANVEENDHTVFNLEDLRFELELVTKAVAAKSAFIDNQLTSRQHTNLTPAQLEEFESTFRYFDKDGTNSLTVSELGAALASLGMVYSEADVEQIAVQLEDDFGSVCYDAFLTFLREITEDTTSPEQLLEAFQGLAGEKPYVTELDLREAQLPAGSVDYFKREMPEVEEGDEERREQLGLPVGSNGSGAGEGKVYDYEAYLHGLFWSAATGGLGGGGHEADTSAVFGHDADASFA</sequence>
<keyword evidence="9" id="KW-1185">Reference proteome</keyword>
<dbReference type="Proteomes" id="UP000245884">
    <property type="component" value="Unassembled WGS sequence"/>
</dbReference>
<evidence type="ECO:0000259" key="6">
    <source>
        <dbReference type="PROSITE" id="PS50021"/>
    </source>
</evidence>
<dbReference type="Gene3D" id="1.10.238.10">
    <property type="entry name" value="EF-hand"/>
    <property type="match status" value="2"/>
</dbReference>
<dbReference type="SUPFAM" id="SSF47576">
    <property type="entry name" value="Calponin-homology domain, CH-domain"/>
    <property type="match status" value="1"/>
</dbReference>
<dbReference type="AlphaFoldDB" id="A0A316UWF1"/>
<evidence type="ECO:0000256" key="3">
    <source>
        <dbReference type="ARBA" id="ARBA00022837"/>
    </source>
</evidence>
<name>A0A316UWF1_9BASI</name>
<evidence type="ECO:0000313" key="9">
    <source>
        <dbReference type="Proteomes" id="UP000245884"/>
    </source>
</evidence>
<evidence type="ECO:0000256" key="2">
    <source>
        <dbReference type="ARBA" id="ARBA00022737"/>
    </source>
</evidence>
<dbReference type="FunFam" id="1.10.418.10:FF:000030">
    <property type="entry name" value="Related to alpha-actinin"/>
    <property type="match status" value="1"/>
</dbReference>
<dbReference type="STRING" id="1569628.A0A316UWF1"/>
<dbReference type="InterPro" id="IPR014837">
    <property type="entry name" value="EF-hand_Ca_insen"/>
</dbReference>
<dbReference type="SUPFAM" id="SSF47473">
    <property type="entry name" value="EF-hand"/>
    <property type="match status" value="1"/>
</dbReference>
<proteinExistence type="inferred from homology"/>
<dbReference type="OrthoDB" id="10017054at2759"/>
<dbReference type="Gene3D" id="1.10.418.10">
    <property type="entry name" value="Calponin-like domain"/>
    <property type="match status" value="2"/>
</dbReference>
<dbReference type="Gene3D" id="1.20.58.60">
    <property type="match status" value="2"/>
</dbReference>
<dbReference type="PANTHER" id="PTHR11915">
    <property type="entry name" value="SPECTRIN/FILAMIN RELATED CYTOSKELETAL PROTEIN"/>
    <property type="match status" value="1"/>
</dbReference>
<dbReference type="GO" id="GO:0003779">
    <property type="term" value="F:actin binding"/>
    <property type="evidence" value="ECO:0007669"/>
    <property type="project" value="UniProtKB-KW"/>
</dbReference>
<organism evidence="8 9">
    <name type="scientific">Jaminaea rosea</name>
    <dbReference type="NCBI Taxonomy" id="1569628"/>
    <lineage>
        <taxon>Eukaryota</taxon>
        <taxon>Fungi</taxon>
        <taxon>Dikarya</taxon>
        <taxon>Basidiomycota</taxon>
        <taxon>Ustilaginomycotina</taxon>
        <taxon>Exobasidiomycetes</taxon>
        <taxon>Microstromatales</taxon>
        <taxon>Microstromatales incertae sedis</taxon>
        <taxon>Jaminaea</taxon>
    </lineage>
</organism>
<dbReference type="Pfam" id="PF00307">
    <property type="entry name" value="CH"/>
    <property type="match status" value="2"/>
</dbReference>